<accession>A0A9P6RSP7</accession>
<feature type="compositionally biased region" description="Polar residues" evidence="1">
    <location>
        <begin position="41"/>
        <end position="52"/>
    </location>
</feature>
<dbReference type="Proteomes" id="UP000738325">
    <property type="component" value="Unassembled WGS sequence"/>
</dbReference>
<name>A0A9P6RSP7_9FUNG</name>
<protein>
    <submittedName>
        <fullName evidence="2">Uncharacterized protein</fullName>
    </submittedName>
</protein>
<feature type="compositionally biased region" description="Low complexity" evidence="1">
    <location>
        <begin position="480"/>
        <end position="498"/>
    </location>
</feature>
<feature type="compositionally biased region" description="Basic and acidic residues" evidence="1">
    <location>
        <begin position="149"/>
        <end position="166"/>
    </location>
</feature>
<feature type="region of interest" description="Disordered" evidence="1">
    <location>
        <begin position="251"/>
        <end position="285"/>
    </location>
</feature>
<feature type="compositionally biased region" description="Low complexity" evidence="1">
    <location>
        <begin position="261"/>
        <end position="279"/>
    </location>
</feature>
<sequence>MSLAQSTPQPPPLVQATKPKRSVSFLNHSVVSSDDSKPSSTQRGPSSFQPSSRKGYVRKGPIESDSGSEEDEDENLGNNINDSESSDDDDNMSSNSKAKSIGLPSKTVVARPGQNYVRRAPANSDTESDQEDALVKKPASRTGHAATIIKDESGDSDSESERDGKDIGSLAQSFAHSRISRPGQNYVRKAPANSDTESDDDLISGGVKNGSVSRLGVSQGLGIANSNTGAATGSGPLNVPIPVTSFAAELASLGGPQPPHSARTSPPSSISASPAHNPALNTPPRTGYAPNLGMTLGNVSNSSMNGAAASSTMATSMALYQQQHQEMMMIMQQQQIQIATMQQQQQAFQLLAIQQQQQHQQHLQAVQLQHSRANSSNGSIHNSNDDNDDDDVPLGDRKLQLPSLSHPSPLMGPQPGTPSFATLPTVHLSPDMQSSILSMPLPIPLQYSPLQHSRQASASSVHSFNSTTSNSMMPQYHLQPMASSPLNPASSSPLLQPHSLHHPYQNQYHSNSQPRLADFIEEEQERMMLEQGGAKLLSTSFPAGYRNSLGSNSLGQLNLDRGSLTSLHSTGSANSSGNGNNGAGVKPNSSRNSLIPQQTLLQSISSPPSSLAMPFHPAGFMQQQTLIQVEAKPPPPQTGLVGAISAMEREKKLAKAQGTNQLQFQHQQQQQQLVMNAEKELWLQDQRRLAWEAEQQHQQQWQQQQHQQQQGQQQHQQQQGQQQQQQQQQQGQLFSLPAIPNIPLWTDDDEDDNRPLGGA</sequence>
<dbReference type="EMBL" id="JAAAIP010000162">
    <property type="protein sequence ID" value="KAG0324129.1"/>
    <property type="molecule type" value="Genomic_DNA"/>
</dbReference>
<feature type="compositionally biased region" description="Low complexity" evidence="1">
    <location>
        <begin position="364"/>
        <end position="382"/>
    </location>
</feature>
<feature type="region of interest" description="Disordered" evidence="1">
    <location>
        <begin position="1"/>
        <end position="207"/>
    </location>
</feature>
<dbReference type="OrthoDB" id="2422891at2759"/>
<dbReference type="AlphaFoldDB" id="A0A9P6RSP7"/>
<feature type="compositionally biased region" description="Acidic residues" evidence="1">
    <location>
        <begin position="66"/>
        <end position="75"/>
    </location>
</feature>
<reference evidence="2" key="1">
    <citation type="journal article" date="2020" name="Fungal Divers.">
        <title>Resolving the Mortierellaceae phylogeny through synthesis of multi-gene phylogenetics and phylogenomics.</title>
        <authorList>
            <person name="Vandepol N."/>
            <person name="Liber J."/>
            <person name="Desiro A."/>
            <person name="Na H."/>
            <person name="Kennedy M."/>
            <person name="Barry K."/>
            <person name="Grigoriev I.V."/>
            <person name="Miller A.N."/>
            <person name="O'Donnell K."/>
            <person name="Stajich J.E."/>
            <person name="Bonito G."/>
        </authorList>
    </citation>
    <scope>NUCLEOTIDE SEQUENCE</scope>
    <source>
        <strain evidence="2">REB-010B</strain>
    </source>
</reference>
<comment type="caution">
    <text evidence="2">The sequence shown here is derived from an EMBL/GenBank/DDBJ whole genome shotgun (WGS) entry which is preliminary data.</text>
</comment>
<feature type="region of interest" description="Disordered" evidence="1">
    <location>
        <begin position="697"/>
        <end position="759"/>
    </location>
</feature>
<evidence type="ECO:0000256" key="1">
    <source>
        <dbReference type="SAM" id="MobiDB-lite"/>
    </source>
</evidence>
<proteinExistence type="predicted"/>
<feature type="compositionally biased region" description="Low complexity" evidence="1">
    <location>
        <begin position="697"/>
        <end position="732"/>
    </location>
</feature>
<feature type="region of interest" description="Disordered" evidence="1">
    <location>
        <begin position="364"/>
        <end position="425"/>
    </location>
</feature>
<evidence type="ECO:0000313" key="2">
    <source>
        <dbReference type="EMBL" id="KAG0324129.1"/>
    </source>
</evidence>
<evidence type="ECO:0000313" key="3">
    <source>
        <dbReference type="Proteomes" id="UP000738325"/>
    </source>
</evidence>
<organism evidence="2 3">
    <name type="scientific">Dissophora globulifera</name>
    <dbReference type="NCBI Taxonomy" id="979702"/>
    <lineage>
        <taxon>Eukaryota</taxon>
        <taxon>Fungi</taxon>
        <taxon>Fungi incertae sedis</taxon>
        <taxon>Mucoromycota</taxon>
        <taxon>Mortierellomycotina</taxon>
        <taxon>Mortierellomycetes</taxon>
        <taxon>Mortierellales</taxon>
        <taxon>Mortierellaceae</taxon>
        <taxon>Dissophora</taxon>
    </lineage>
</organism>
<gene>
    <name evidence="2" type="ORF">BGZ99_002188</name>
</gene>
<keyword evidence="3" id="KW-1185">Reference proteome</keyword>
<feature type="region of interest" description="Disordered" evidence="1">
    <location>
        <begin position="565"/>
        <end position="592"/>
    </location>
</feature>
<feature type="region of interest" description="Disordered" evidence="1">
    <location>
        <begin position="478"/>
        <end position="512"/>
    </location>
</feature>